<dbReference type="AlphaFoldDB" id="A0AAD2FCX9"/>
<feature type="compositionally biased region" description="Basic and acidic residues" evidence="1">
    <location>
        <begin position="152"/>
        <end position="165"/>
    </location>
</feature>
<dbReference type="EMBL" id="CAKOGP040000222">
    <property type="protein sequence ID" value="CAJ1932283.1"/>
    <property type="molecule type" value="Genomic_DNA"/>
</dbReference>
<protein>
    <submittedName>
        <fullName evidence="2">Uncharacterized protein</fullName>
    </submittedName>
</protein>
<keyword evidence="3" id="KW-1185">Reference proteome</keyword>
<organism evidence="2 3">
    <name type="scientific">Cylindrotheca closterium</name>
    <dbReference type="NCBI Taxonomy" id="2856"/>
    <lineage>
        <taxon>Eukaryota</taxon>
        <taxon>Sar</taxon>
        <taxon>Stramenopiles</taxon>
        <taxon>Ochrophyta</taxon>
        <taxon>Bacillariophyta</taxon>
        <taxon>Bacillariophyceae</taxon>
        <taxon>Bacillariophycidae</taxon>
        <taxon>Bacillariales</taxon>
        <taxon>Bacillariaceae</taxon>
        <taxon>Cylindrotheca</taxon>
    </lineage>
</organism>
<reference evidence="2" key="1">
    <citation type="submission" date="2023-08" db="EMBL/GenBank/DDBJ databases">
        <authorList>
            <person name="Audoor S."/>
            <person name="Bilcke G."/>
        </authorList>
    </citation>
    <scope>NUCLEOTIDE SEQUENCE</scope>
</reference>
<accession>A0AAD2FCX9</accession>
<feature type="region of interest" description="Disordered" evidence="1">
    <location>
        <begin position="148"/>
        <end position="172"/>
    </location>
</feature>
<dbReference type="Proteomes" id="UP001295423">
    <property type="component" value="Unassembled WGS sequence"/>
</dbReference>
<evidence type="ECO:0000256" key="1">
    <source>
        <dbReference type="SAM" id="MobiDB-lite"/>
    </source>
</evidence>
<gene>
    <name evidence="2" type="ORF">CYCCA115_LOCUS2769</name>
</gene>
<evidence type="ECO:0000313" key="2">
    <source>
        <dbReference type="EMBL" id="CAJ1932283.1"/>
    </source>
</evidence>
<sequence length="311" mass="33466">MSDSNNEQALARTAVMECEQEIQIIKASLRKLSASESDAPNSLEILLVKVEGTDSSSSLKVNLQLSSPVEDATLTKMYDPSNSEPSDDVKATFHGVATAVSTLTVSVIADEKEIGSSAPHDLAPLCVVNAIDQNDRYETEVPIGIVANGSGDESKAEGQDKKVTNEGEDSTEAKVIQPTCTLTLRLVYQPSNNDKKEELYQLLNKKSEKKASALENLRKISMNMARTGTDGSPSKSAATAVAKPSVKPGFLNKKKAEASKVRSFYERTLGPNSIVRTSLGLLFLTKDYLIFFGAISFFHFGGQFLALPAPA</sequence>
<proteinExistence type="predicted"/>
<name>A0AAD2FCX9_9STRA</name>
<comment type="caution">
    <text evidence="2">The sequence shown here is derived from an EMBL/GenBank/DDBJ whole genome shotgun (WGS) entry which is preliminary data.</text>
</comment>
<evidence type="ECO:0000313" key="3">
    <source>
        <dbReference type="Proteomes" id="UP001295423"/>
    </source>
</evidence>